<keyword evidence="3" id="KW-1185">Reference proteome</keyword>
<dbReference type="Proteomes" id="UP000251561">
    <property type="component" value="Chromosome"/>
</dbReference>
<feature type="region of interest" description="Disordered" evidence="1">
    <location>
        <begin position="1"/>
        <end position="31"/>
    </location>
</feature>
<evidence type="ECO:0000313" key="2">
    <source>
        <dbReference type="EMBL" id="AXB55609.1"/>
    </source>
</evidence>
<gene>
    <name evidence="2" type="ORF">HYN86_02915</name>
</gene>
<organism evidence="2 3">
    <name type="scientific">Flavobacterium fluviale</name>
    <dbReference type="NCBI Taxonomy" id="2249356"/>
    <lineage>
        <taxon>Bacteria</taxon>
        <taxon>Pseudomonadati</taxon>
        <taxon>Bacteroidota</taxon>
        <taxon>Flavobacteriia</taxon>
        <taxon>Flavobacteriales</taxon>
        <taxon>Flavobacteriaceae</taxon>
        <taxon>Flavobacterium</taxon>
    </lineage>
</organism>
<dbReference type="AlphaFoldDB" id="A0A344LNW7"/>
<evidence type="ECO:0000313" key="3">
    <source>
        <dbReference type="Proteomes" id="UP000251561"/>
    </source>
</evidence>
<dbReference type="EMBL" id="CP030261">
    <property type="protein sequence ID" value="AXB55609.1"/>
    <property type="molecule type" value="Genomic_DNA"/>
</dbReference>
<protein>
    <recommendedName>
        <fullName evidence="4">YD repeat-containing protein</fullName>
    </recommendedName>
</protein>
<name>A0A344LNW7_9FLAO</name>
<sequence length="324" mass="37754">MSSCSNDEAEPEKPVVVVPEDPKPTPTGPILPKSELMKPAIVNTNSTVKKTAKGTAELKRVVRSIWFPQNYMGVFYNYHLNMERSEYLNLPSENLYDSAEVELNKETARNFELEYKYNALGQLTEIVTGKVYTNNGFKSNPENFNFEYNADGVLNKMVSSYLYGGTFTYNSKGLIDKKIEQNGFVSYEYSYDDLDRIQSVYFYMMTPNGRQPHMHYTYIYLDDRNYVKNWLSINPTDQTETLTSYVTYTFDPTKAGVYNKEPYYRIDNSYLHVVKINSQILYNGTWQLQFESVPKYFYDTDGYLIKYDAAGFNYTQDITVFEYE</sequence>
<dbReference type="OrthoDB" id="1323748at2"/>
<reference evidence="2 3" key="1">
    <citation type="submission" date="2018-06" db="EMBL/GenBank/DDBJ databases">
        <title>Genome sequencing of Flavobacterium.</title>
        <authorList>
            <person name="Baek M.-G."/>
            <person name="Yi H."/>
        </authorList>
    </citation>
    <scope>NUCLEOTIDE SEQUENCE [LARGE SCALE GENOMIC DNA]</scope>
    <source>
        <strain evidence="2 3">HYN0086</strain>
    </source>
</reference>
<dbReference type="KEGG" id="ffl:HYN86_02915"/>
<accession>A0A344LNW7</accession>
<evidence type="ECO:0000256" key="1">
    <source>
        <dbReference type="SAM" id="MobiDB-lite"/>
    </source>
</evidence>
<evidence type="ECO:0008006" key="4">
    <source>
        <dbReference type="Google" id="ProtNLM"/>
    </source>
</evidence>
<proteinExistence type="predicted"/>